<keyword evidence="1" id="KW-0812">Transmembrane</keyword>
<name>A0ABC9CQB3_9POAL</name>
<dbReference type="PROSITE" id="PS51257">
    <property type="entry name" value="PROKAR_LIPOPROTEIN"/>
    <property type="match status" value="1"/>
</dbReference>
<feature type="transmembrane region" description="Helical" evidence="1">
    <location>
        <begin position="12"/>
        <end position="35"/>
    </location>
</feature>
<sequence>MKGANANGGGGSFAYVFAICLFAVVFGCLALSAHCSSTQQQVNMRHTRGLYVSTSPTNRSSYHTDIICPTDAAEDDDERKLTLIFCTVKCYCHGNHDECYCCQLKQGSSDPPVCYDKLDVCKANCPLCKPECPPATAAGFLA</sequence>
<evidence type="ECO:0000313" key="3">
    <source>
        <dbReference type="Proteomes" id="UP001497457"/>
    </source>
</evidence>
<reference evidence="3" key="1">
    <citation type="submission" date="2024-06" db="EMBL/GenBank/DDBJ databases">
        <authorList>
            <person name="Ryan C."/>
        </authorList>
    </citation>
    <scope>NUCLEOTIDE SEQUENCE [LARGE SCALE GENOMIC DNA]</scope>
</reference>
<gene>
    <name evidence="2" type="ORF">URODEC1_LOCUS77394</name>
</gene>
<dbReference type="Proteomes" id="UP001497457">
    <property type="component" value="Chromosome 3rd"/>
</dbReference>
<keyword evidence="1" id="KW-0472">Membrane</keyword>
<organism evidence="2 3">
    <name type="scientific">Urochloa decumbens</name>
    <dbReference type="NCBI Taxonomy" id="240449"/>
    <lineage>
        <taxon>Eukaryota</taxon>
        <taxon>Viridiplantae</taxon>
        <taxon>Streptophyta</taxon>
        <taxon>Embryophyta</taxon>
        <taxon>Tracheophyta</taxon>
        <taxon>Spermatophyta</taxon>
        <taxon>Magnoliopsida</taxon>
        <taxon>Liliopsida</taxon>
        <taxon>Poales</taxon>
        <taxon>Poaceae</taxon>
        <taxon>PACMAD clade</taxon>
        <taxon>Panicoideae</taxon>
        <taxon>Panicodae</taxon>
        <taxon>Paniceae</taxon>
        <taxon>Melinidinae</taxon>
        <taxon>Urochloa</taxon>
    </lineage>
</organism>
<evidence type="ECO:0000313" key="2">
    <source>
        <dbReference type="EMBL" id="CAL5024200.1"/>
    </source>
</evidence>
<keyword evidence="1" id="KW-1133">Transmembrane helix</keyword>
<proteinExistence type="predicted"/>
<reference evidence="2 3" key="2">
    <citation type="submission" date="2024-10" db="EMBL/GenBank/DDBJ databases">
        <authorList>
            <person name="Ryan C."/>
        </authorList>
    </citation>
    <scope>NUCLEOTIDE SEQUENCE [LARGE SCALE GENOMIC DNA]</scope>
</reference>
<keyword evidence="3" id="KW-1185">Reference proteome</keyword>
<accession>A0ABC9CQB3</accession>
<dbReference type="AlphaFoldDB" id="A0ABC9CQB3"/>
<dbReference type="EMBL" id="OZ075113">
    <property type="protein sequence ID" value="CAL5024200.1"/>
    <property type="molecule type" value="Genomic_DNA"/>
</dbReference>
<evidence type="ECO:0000256" key="1">
    <source>
        <dbReference type="SAM" id="Phobius"/>
    </source>
</evidence>
<protein>
    <submittedName>
        <fullName evidence="2">Uncharacterized protein</fullName>
    </submittedName>
</protein>